<accession>A0ACB8TFN7</accession>
<protein>
    <submittedName>
        <fullName evidence="1">Uncharacterized protein</fullName>
    </submittedName>
</protein>
<reference evidence="1" key="2">
    <citation type="journal article" date="2022" name="New Phytol.">
        <title>Evolutionary transition to the ectomycorrhizal habit in the genomes of a hyperdiverse lineage of mushroom-forming fungi.</title>
        <authorList>
            <person name="Looney B."/>
            <person name="Miyauchi S."/>
            <person name="Morin E."/>
            <person name="Drula E."/>
            <person name="Courty P.E."/>
            <person name="Kohler A."/>
            <person name="Kuo A."/>
            <person name="LaButti K."/>
            <person name="Pangilinan J."/>
            <person name="Lipzen A."/>
            <person name="Riley R."/>
            <person name="Andreopoulos W."/>
            <person name="He G."/>
            <person name="Johnson J."/>
            <person name="Nolan M."/>
            <person name="Tritt A."/>
            <person name="Barry K.W."/>
            <person name="Grigoriev I.V."/>
            <person name="Nagy L.G."/>
            <person name="Hibbett D."/>
            <person name="Henrissat B."/>
            <person name="Matheny P.B."/>
            <person name="Labbe J."/>
            <person name="Martin F.M."/>
        </authorList>
    </citation>
    <scope>NUCLEOTIDE SEQUENCE</scope>
    <source>
        <strain evidence="1">HHB10654</strain>
    </source>
</reference>
<keyword evidence="2" id="KW-1185">Reference proteome</keyword>
<dbReference type="Proteomes" id="UP000814140">
    <property type="component" value="Unassembled WGS sequence"/>
</dbReference>
<comment type="caution">
    <text evidence="1">The sequence shown here is derived from an EMBL/GenBank/DDBJ whole genome shotgun (WGS) entry which is preliminary data.</text>
</comment>
<sequence>MPSSPRWKSPPPVYDSRPAAHSALTPYLQLPHLISLTWLAYPILSLLFIVFRLLLSSDSAQTAVSNAKGDLLTSCQAAQQAASSTASMPRFMAIATNQQIADAVNGTMNGAREALILALTIMETIINFIVDIYRSTFLCFLELVVRGGLSLLIGATQEISSFLTSTFSTIRTSIQNDVASANSIIASAVNGINKINPFGNISVPQFSIPSLSALDNVTLPTDFTDALVKLNASLPSVSQLKNDIDDIIDTPFELVKQDINNTFFGISFNSSILPIPDRSSLNFCDNMDTSVVDDLGRDLLKITKIGIILLVVFALALVAGNCALEWYRWRCLKRHLEYTRQAWQSDPTVIHSGSSGVPSVDLSDHNLLVLQVDAAHPLLTRIANQIAGFLHLSPSQHIQLRWFFHYVFHPPALACFLIGVFGILSVQAQLFAIRPLEAKYQAQATGAANDFSAAIFTSLNASMYNQSSLYANDINGRVDVIQSTINDGLFGWVNGTTSTLNDTLNTFYSDIQNTVTTVFNGTILQQPALEFIQCFIGSKVDAFEAALTFLHDNLKVNMPRVNESVLVLSPDQIDEATQPIAAAAIGGNSDNGKEGLVGRLVNTYVESLKKERIMFAIFLGLWMIVVFMAIGIILWHSYGHDFLEARRKRQFRREQRSDFNSIVTPFRSTSTDGAQFRTSNEKVQDLAQVQLPSFTPMPSPKPPGGYEEQGGQPNDGNHLRAGHPLTNLLPNLGKSFDSFFDHAWPAPAPAPPPNAGKKNVFTKGFTMRGARTDTVDAEKAGQSSQDEDNDGWWKRVTRTFWARDEATRRSFRRAHRPQLTISTDRASSLRDATLPVIETTSPSIENEPASAWSISPGLPPPRAKPWVNPIAPTRKQTGPTHPKPRRNVSVPVDVGGSTDDVFAMMESKSSHLAVPLHHGFNKPIAPPPPTRRPYAPPPGLAPPPQRKPAADPFVTPFDDEARVSTADATRFSIVTLDDPFSGRAF</sequence>
<organism evidence="1 2">
    <name type="scientific">Artomyces pyxidatus</name>
    <dbReference type="NCBI Taxonomy" id="48021"/>
    <lineage>
        <taxon>Eukaryota</taxon>
        <taxon>Fungi</taxon>
        <taxon>Dikarya</taxon>
        <taxon>Basidiomycota</taxon>
        <taxon>Agaricomycotina</taxon>
        <taxon>Agaricomycetes</taxon>
        <taxon>Russulales</taxon>
        <taxon>Auriscalpiaceae</taxon>
        <taxon>Artomyces</taxon>
    </lineage>
</organism>
<name>A0ACB8TFN7_9AGAM</name>
<gene>
    <name evidence="1" type="ORF">BV25DRAFT_1911916</name>
</gene>
<proteinExistence type="predicted"/>
<evidence type="ECO:0000313" key="2">
    <source>
        <dbReference type="Proteomes" id="UP000814140"/>
    </source>
</evidence>
<dbReference type="EMBL" id="MU277190">
    <property type="protein sequence ID" value="KAI0067258.1"/>
    <property type="molecule type" value="Genomic_DNA"/>
</dbReference>
<reference evidence="1" key="1">
    <citation type="submission" date="2021-03" db="EMBL/GenBank/DDBJ databases">
        <authorList>
            <consortium name="DOE Joint Genome Institute"/>
            <person name="Ahrendt S."/>
            <person name="Looney B.P."/>
            <person name="Miyauchi S."/>
            <person name="Morin E."/>
            <person name="Drula E."/>
            <person name="Courty P.E."/>
            <person name="Chicoki N."/>
            <person name="Fauchery L."/>
            <person name="Kohler A."/>
            <person name="Kuo A."/>
            <person name="Labutti K."/>
            <person name="Pangilinan J."/>
            <person name="Lipzen A."/>
            <person name="Riley R."/>
            <person name="Andreopoulos W."/>
            <person name="He G."/>
            <person name="Johnson J."/>
            <person name="Barry K.W."/>
            <person name="Grigoriev I.V."/>
            <person name="Nagy L."/>
            <person name="Hibbett D."/>
            <person name="Henrissat B."/>
            <person name="Matheny P.B."/>
            <person name="Labbe J."/>
            <person name="Martin F."/>
        </authorList>
    </citation>
    <scope>NUCLEOTIDE SEQUENCE</scope>
    <source>
        <strain evidence="1">HHB10654</strain>
    </source>
</reference>
<evidence type="ECO:0000313" key="1">
    <source>
        <dbReference type="EMBL" id="KAI0067258.1"/>
    </source>
</evidence>